<evidence type="ECO:0000313" key="1">
    <source>
        <dbReference type="EMBL" id="CAG9936607.1"/>
    </source>
</evidence>
<sequence>MSQDPNARVLLPQNPPSAHTPTFSVAPQQYPQSSAQKSLRTPLPAGRACPLACSPSNFYIPLDYVFVDEHNRHKRLKVMRACEGCRRRKIKCDAATTNTWPCSACVRLKLQCVRPNGYDGFADSGFETSMGQSDQMQQMQMQQPIIHPAQKPGPPVYTQTYADMSTSAYQPVTYDPEQSQAHGINYTTVSHVPVMDPTYQQGLYQPPQLQVSTRHEASPEAYTPDSLQQGDLADLLGSLKVDEKGTAPYLRNKASFVREEPAMEDDDEYQVDLPPALGPGSKIRIPPELMPEESVALSYIEAFFAHVHPYVPVLNKANFLHQWHTNRESISPLILEAIFALGGRLRDDPSDGQQWLALSSRHADAFLDVPRLSTLQGLLLLLKAREAVPKRGYYYRSWMTVVQCAQMGKDLELDEHLDDHASGRGCDFNTADCQLRTRIWQVVFVCEVMVGAPQGRFDLSIPEDTVDFDVHPSTVDGEGDRTSRNFTYLARVVRNVKRLSSVYMKVRKKKEWGIDPRVQQLKAGFDSFLTELPPDLAVSFPPDGSSPWIQDPFTGNLLSYFYLTLILYHRPQLYSIDPTANPAQWKHHMVVCYDSAKALCRLQEATVAAGGLGALQSMQRGYSFTVYAGLSCIVLHLVAVVSPDPDLNTDARQYFTRHMRIMEQVMDVWAMPELRSQVEAVREAFSADVRKPFVLKPSFPYGSPHPSNSSTSPNRPHGYRPDFGRTGSMDQHLDAQNAQNVSYIGHPISPPVSIGTTDSKGDSPAGQPLMMMSQSGPTPGLQSMPLAEQPAWNPARIFEHWNTSFGTPAQPNASSAPQSRSLNLDTSGTAQISGIQEYQDPNAGAMSSSQQSISPQQYTAATIPNFVTPAMWQESVASVYEGGLKRAWDYDSGPMMKRRQ</sequence>
<reference evidence="1" key="2">
    <citation type="submission" date="2021-10" db="EMBL/GenBank/DDBJ databases">
        <authorList>
            <person name="Piombo E."/>
        </authorList>
    </citation>
    <scope>NUCLEOTIDE SEQUENCE</scope>
</reference>
<dbReference type="Proteomes" id="UP000836387">
    <property type="component" value="Unassembled WGS sequence"/>
</dbReference>
<comment type="caution">
    <text evidence="1">The sequence shown here is derived from an EMBL/GenBank/DDBJ whole genome shotgun (WGS) entry which is preliminary data.</text>
</comment>
<reference evidence="1" key="1">
    <citation type="submission" date="2020-04" db="EMBL/GenBank/DDBJ databases">
        <authorList>
            <person name="Broberg M."/>
        </authorList>
    </citation>
    <scope>NUCLEOTIDE SEQUENCE</scope>
</reference>
<keyword evidence="2" id="KW-1185">Reference proteome</keyword>
<organism evidence="1 2">
    <name type="scientific">Clonostachys rosea f. rosea IK726</name>
    <dbReference type="NCBI Taxonomy" id="1349383"/>
    <lineage>
        <taxon>Eukaryota</taxon>
        <taxon>Fungi</taxon>
        <taxon>Dikarya</taxon>
        <taxon>Ascomycota</taxon>
        <taxon>Pezizomycotina</taxon>
        <taxon>Sordariomycetes</taxon>
        <taxon>Hypocreomycetidae</taxon>
        <taxon>Hypocreales</taxon>
        <taxon>Bionectriaceae</taxon>
        <taxon>Clonostachys</taxon>
    </lineage>
</organism>
<evidence type="ECO:0000313" key="2">
    <source>
        <dbReference type="Proteomes" id="UP000836387"/>
    </source>
</evidence>
<name>A0ACA9T6T4_BIOOC</name>
<proteinExistence type="predicted"/>
<protein>
    <submittedName>
        <fullName evidence="1">Uncharacterized protein</fullName>
    </submittedName>
</protein>
<dbReference type="EMBL" id="CADEHS020000001">
    <property type="protein sequence ID" value="CAG9936607.1"/>
    <property type="molecule type" value="Genomic_DNA"/>
</dbReference>
<accession>A0ACA9T6T4</accession>
<gene>
    <name evidence="1" type="ORF">CRV2_00003787</name>
</gene>